<dbReference type="Proteomes" id="UP000000763">
    <property type="component" value="Chromosome 7"/>
</dbReference>
<evidence type="ECO:0000313" key="1">
    <source>
        <dbReference type="EMBL" id="BAC84448.1"/>
    </source>
</evidence>
<evidence type="ECO:0000313" key="3">
    <source>
        <dbReference type="Proteomes" id="UP000000763"/>
    </source>
</evidence>
<gene>
    <name evidence="2" type="ORF">OSJNBa0018O23.20</name>
    <name evidence="1" type="ORF">OSJNBa0028O21.8</name>
</gene>
<reference evidence="3" key="3">
    <citation type="journal article" date="2005" name="Nature">
        <title>The map-based sequence of the rice genome.</title>
        <authorList>
            <consortium name="International rice genome sequencing project (IRGSP)"/>
            <person name="Matsumoto T."/>
            <person name="Wu J."/>
            <person name="Kanamori H."/>
            <person name="Katayose Y."/>
            <person name="Fujisawa M."/>
            <person name="Namiki N."/>
            <person name="Mizuno H."/>
            <person name="Yamamoto K."/>
            <person name="Antonio B.A."/>
            <person name="Baba T."/>
            <person name="Sakata K."/>
            <person name="Nagamura Y."/>
            <person name="Aoki H."/>
            <person name="Arikawa K."/>
            <person name="Arita K."/>
            <person name="Bito T."/>
            <person name="Chiden Y."/>
            <person name="Fujitsuka N."/>
            <person name="Fukunaka R."/>
            <person name="Hamada M."/>
            <person name="Harada C."/>
            <person name="Hayashi A."/>
            <person name="Hijishita S."/>
            <person name="Honda M."/>
            <person name="Hosokawa S."/>
            <person name="Ichikawa Y."/>
            <person name="Idonuma A."/>
            <person name="Iijima M."/>
            <person name="Ikeda M."/>
            <person name="Ikeno M."/>
            <person name="Ito K."/>
            <person name="Ito S."/>
            <person name="Ito T."/>
            <person name="Ito Y."/>
            <person name="Ito Y."/>
            <person name="Iwabuchi A."/>
            <person name="Kamiya K."/>
            <person name="Karasawa W."/>
            <person name="Kurita K."/>
            <person name="Katagiri S."/>
            <person name="Kikuta A."/>
            <person name="Kobayashi H."/>
            <person name="Kobayashi N."/>
            <person name="Machita K."/>
            <person name="Maehara T."/>
            <person name="Masukawa M."/>
            <person name="Mizubayashi T."/>
            <person name="Mukai Y."/>
            <person name="Nagasaki H."/>
            <person name="Nagata Y."/>
            <person name="Naito S."/>
            <person name="Nakashima M."/>
            <person name="Nakama Y."/>
            <person name="Nakamichi Y."/>
            <person name="Nakamura M."/>
            <person name="Meguro A."/>
            <person name="Negishi M."/>
            <person name="Ohta I."/>
            <person name="Ohta T."/>
            <person name="Okamoto M."/>
            <person name="Ono N."/>
            <person name="Saji S."/>
            <person name="Sakaguchi M."/>
            <person name="Sakai K."/>
            <person name="Shibata M."/>
            <person name="Shimokawa T."/>
            <person name="Song J."/>
            <person name="Takazaki Y."/>
            <person name="Terasawa K."/>
            <person name="Tsugane M."/>
            <person name="Tsuji K."/>
            <person name="Ueda S."/>
            <person name="Waki K."/>
            <person name="Yamagata H."/>
            <person name="Yamamoto M."/>
            <person name="Yamamoto S."/>
            <person name="Yamane H."/>
            <person name="Yoshiki S."/>
            <person name="Yoshihara R."/>
            <person name="Yukawa K."/>
            <person name="Zhong H."/>
            <person name="Yano M."/>
            <person name="Yuan Q."/>
            <person name="Ouyang S."/>
            <person name="Liu J."/>
            <person name="Jones K.M."/>
            <person name="Gansberger K."/>
            <person name="Moffat K."/>
            <person name="Hill J."/>
            <person name="Bera J."/>
            <person name="Fadrosh D."/>
            <person name="Jin S."/>
            <person name="Johri S."/>
            <person name="Kim M."/>
            <person name="Overton L."/>
            <person name="Reardon M."/>
            <person name="Tsitrin T."/>
            <person name="Vuong H."/>
            <person name="Weaver B."/>
            <person name="Ciecko A."/>
            <person name="Tallon L."/>
            <person name="Jackson J."/>
            <person name="Pai G."/>
            <person name="Aken S.V."/>
            <person name="Utterback T."/>
            <person name="Reidmuller S."/>
            <person name="Feldblyum T."/>
            <person name="Hsiao J."/>
            <person name="Zismann V."/>
            <person name="Iobst S."/>
            <person name="de Vazeille A.R."/>
            <person name="Buell C.R."/>
            <person name="Ying K."/>
            <person name="Li Y."/>
            <person name="Lu T."/>
            <person name="Huang Y."/>
            <person name="Zhao Q."/>
            <person name="Feng Q."/>
            <person name="Zhang L."/>
            <person name="Zhu J."/>
            <person name="Weng Q."/>
            <person name="Mu J."/>
            <person name="Lu Y."/>
            <person name="Fan D."/>
            <person name="Liu Y."/>
            <person name="Guan J."/>
            <person name="Zhang Y."/>
            <person name="Yu S."/>
            <person name="Liu X."/>
            <person name="Zhang Y."/>
            <person name="Hong G."/>
            <person name="Han B."/>
            <person name="Choisne N."/>
            <person name="Demange N."/>
            <person name="Orjeda G."/>
            <person name="Samain S."/>
            <person name="Cattolico L."/>
            <person name="Pelletier E."/>
            <person name="Couloux A."/>
            <person name="Segurens B."/>
            <person name="Wincker P."/>
            <person name="D'Hont A."/>
            <person name="Scarpelli C."/>
            <person name="Weissenbach J."/>
            <person name="Salanoubat M."/>
            <person name="Quetier F."/>
            <person name="Yu Y."/>
            <person name="Kim H.R."/>
            <person name="Rambo T."/>
            <person name="Currie J."/>
            <person name="Collura K."/>
            <person name="Luo M."/>
            <person name="Yang T."/>
            <person name="Ammiraju J.S.S."/>
            <person name="Engler F."/>
            <person name="Soderlund C."/>
            <person name="Wing R.A."/>
            <person name="Palmer L.E."/>
            <person name="de la Bastide M."/>
            <person name="Spiegel L."/>
            <person name="Nascimento L."/>
            <person name="Zutavern T."/>
            <person name="O'Shaughnessy A."/>
            <person name="Dike S."/>
            <person name="Dedhia N."/>
            <person name="Preston R."/>
            <person name="Balija V."/>
            <person name="McCombie W.R."/>
            <person name="Chow T."/>
            <person name="Chen H."/>
            <person name="Chung M."/>
            <person name="Chen C."/>
            <person name="Shaw J."/>
            <person name="Wu H."/>
            <person name="Hsiao K."/>
            <person name="Chao Y."/>
            <person name="Chu M."/>
            <person name="Cheng C."/>
            <person name="Hour A."/>
            <person name="Lee P."/>
            <person name="Lin S."/>
            <person name="Lin Y."/>
            <person name="Liou J."/>
            <person name="Liu S."/>
            <person name="Hsing Y."/>
            <person name="Raghuvanshi S."/>
            <person name="Mohanty A."/>
            <person name="Bharti A.K."/>
            <person name="Gaur A."/>
            <person name="Gupta V."/>
            <person name="Kumar D."/>
            <person name="Ravi V."/>
            <person name="Vij S."/>
            <person name="Kapur A."/>
            <person name="Khurana P."/>
            <person name="Khurana P."/>
            <person name="Khurana J.P."/>
            <person name="Tyagi A.K."/>
            <person name="Gaikwad K."/>
            <person name="Singh A."/>
            <person name="Dalal V."/>
            <person name="Srivastava S."/>
            <person name="Dixit A."/>
            <person name="Pal A.K."/>
            <person name="Ghazi I.A."/>
            <person name="Yadav M."/>
            <person name="Pandit A."/>
            <person name="Bhargava A."/>
            <person name="Sureshbabu K."/>
            <person name="Batra K."/>
            <person name="Sharma T.R."/>
            <person name="Mohapatra T."/>
            <person name="Singh N.K."/>
            <person name="Messing J."/>
            <person name="Nelson A.B."/>
            <person name="Fuks G."/>
            <person name="Kavchok S."/>
            <person name="Keizer G."/>
            <person name="Linton E."/>
            <person name="Llaca V."/>
            <person name="Song R."/>
            <person name="Tanyolac B."/>
            <person name="Young S."/>
            <person name="Ho-Il K."/>
            <person name="Hahn J.H."/>
            <person name="Sangsakoo G."/>
            <person name="Vanavichit A."/>
            <person name="de Mattos Luiz.A.T."/>
            <person name="Zimmer P.D."/>
            <person name="Malone G."/>
            <person name="Dellagostin O."/>
            <person name="de Oliveira A.C."/>
            <person name="Bevan M."/>
            <person name="Bancroft I."/>
            <person name="Minx P."/>
            <person name="Cordum H."/>
            <person name="Wilson R."/>
            <person name="Cheng Z."/>
            <person name="Jin W."/>
            <person name="Jiang J."/>
            <person name="Leong S.A."/>
            <person name="Iwama H."/>
            <person name="Gojobori T."/>
            <person name="Itoh T."/>
            <person name="Niimura Y."/>
            <person name="Fujii Y."/>
            <person name="Habara T."/>
            <person name="Sakai H."/>
            <person name="Sato Y."/>
            <person name="Wilson G."/>
            <person name="Kumar K."/>
            <person name="McCouch S."/>
            <person name="Juretic N."/>
            <person name="Hoen D."/>
            <person name="Wright S."/>
            <person name="Bruskiewich R."/>
            <person name="Bureau T."/>
            <person name="Miyao A."/>
            <person name="Hirochika H."/>
            <person name="Nishikawa T."/>
            <person name="Kadowaki K."/>
            <person name="Sugiura M."/>
            <person name="Burr B."/>
            <person name="Sasaki T."/>
        </authorList>
    </citation>
    <scope>NUCLEOTIDE SEQUENCE [LARGE SCALE GENOMIC DNA]</scope>
    <source>
        <strain evidence="3">cv. Nipponbare</strain>
    </source>
</reference>
<sequence length="320" mass="35457">MRTRLGIARLRARYLAGRCSFPQLGLGPAAPATTTSRSAPFPPNLALLRVIPRRRQHVHLSAAIPGKNPTQAPTSIAGFRPASRTQLCRTYTVHRKQNYRNDASSVFSQNMVLTLLLTCRMNSSVGSAGRIMEEVPNEGSDVLGERSMKEQQSDKDDVCVEREMEQVSSHDDDVLREASHDDDMLREVLLETGLFTGAMSIDQIDTGDGFEIQDDFGREDGETKDEGVQSQPAVPTVGMEFFSEKEAQDYYNRYAKNWGFGTKISSKKKAMSPRSIIDMSLLATLSAQARKRIQSQALAVGQKTARVWENPKATQESVTV</sequence>
<organism evidence="1 3">
    <name type="scientific">Oryza sativa subsp. japonica</name>
    <name type="common">Rice</name>
    <dbReference type="NCBI Taxonomy" id="39947"/>
    <lineage>
        <taxon>Eukaryota</taxon>
        <taxon>Viridiplantae</taxon>
        <taxon>Streptophyta</taxon>
        <taxon>Embryophyta</taxon>
        <taxon>Tracheophyta</taxon>
        <taxon>Spermatophyta</taxon>
        <taxon>Magnoliopsida</taxon>
        <taxon>Liliopsida</taxon>
        <taxon>Poales</taxon>
        <taxon>Poaceae</taxon>
        <taxon>BOP clade</taxon>
        <taxon>Oryzoideae</taxon>
        <taxon>Oryzeae</taxon>
        <taxon>Oryzinae</taxon>
        <taxon>Oryza</taxon>
        <taxon>Oryza sativa</taxon>
    </lineage>
</organism>
<reference evidence="1" key="2">
    <citation type="submission" date="2002-09" db="EMBL/GenBank/DDBJ databases">
        <title>Oryza sativa nipponbare(GA3) genomic DNA, chromosome 7, BAC clone:OSJNBa0028O21.</title>
        <authorList>
            <person name="Sasaki T."/>
            <person name="Matsumoto T."/>
            <person name="Katayose Y."/>
        </authorList>
    </citation>
    <scope>NUCLEOTIDE SEQUENCE</scope>
</reference>
<protein>
    <submittedName>
        <fullName evidence="1">Uncharacterized protein</fullName>
    </submittedName>
</protein>
<dbReference type="EMBL" id="AP005100">
    <property type="protein sequence ID" value="BAD30823.1"/>
    <property type="molecule type" value="Genomic_DNA"/>
</dbReference>
<name>Q6YWI6_ORYSJ</name>
<reference evidence="3" key="4">
    <citation type="journal article" date="2008" name="Nucleic Acids Res.">
        <title>The rice annotation project database (RAP-DB): 2008 update.</title>
        <authorList>
            <consortium name="The rice annotation project (RAP)"/>
        </authorList>
    </citation>
    <scope>GENOME REANNOTATION</scope>
    <source>
        <strain evidence="3">cv. Nipponbare</strain>
    </source>
</reference>
<accession>Q6YWI6</accession>
<reference evidence="2" key="1">
    <citation type="submission" date="2002-04" db="EMBL/GenBank/DDBJ databases">
        <title>Oryza sativa nipponbare(GA3) genomic DNA, chromosome 7, BAC clone:OSJNBa0018O23.</title>
        <authorList>
            <person name="Sasaki T."/>
            <person name="Matsumoto T."/>
            <person name="Katayose Y."/>
        </authorList>
    </citation>
    <scope>NUCLEOTIDE SEQUENCE</scope>
</reference>
<dbReference type="PANTHER" id="PTHR46328">
    <property type="entry name" value="FAR-RED IMPAIRED RESPONSIVE (FAR1) FAMILY PROTEIN-RELATED"/>
    <property type="match status" value="1"/>
</dbReference>
<evidence type="ECO:0000313" key="2">
    <source>
        <dbReference type="EMBL" id="BAD30823.1"/>
    </source>
</evidence>
<dbReference type="PANTHER" id="PTHR46328:SF27">
    <property type="entry name" value="OS12G0287500 PROTEIN"/>
    <property type="match status" value="1"/>
</dbReference>
<dbReference type="EMBL" id="AP005766">
    <property type="protein sequence ID" value="BAC84448.1"/>
    <property type="molecule type" value="Genomic_DNA"/>
</dbReference>
<proteinExistence type="predicted"/>
<dbReference type="AlphaFoldDB" id="Q6YWI6"/>